<dbReference type="EMBL" id="BDCO01000002">
    <property type="protein sequence ID" value="GAT32020.1"/>
    <property type="molecule type" value="Genomic_DNA"/>
</dbReference>
<dbReference type="InterPro" id="IPR001173">
    <property type="entry name" value="Glyco_trans_2-like"/>
</dbReference>
<dbReference type="STRING" id="690879.TSACC_2417"/>
<feature type="domain" description="Glycosyltransferase 2-like" evidence="4">
    <location>
        <begin position="1"/>
        <end position="110"/>
    </location>
</feature>
<sequence>MTVYNARAYLDVGIRSILGQTFRDLEFLIIDDGSTDGGEEILKAWAGKDSRIRLILNPVNQGQTVCLNQGITEARAPWIARQDADDLPHPQRLELQMAELHRRPELVILGTNGWLITEDGTFCGLINAPCGEESVRWFTLYDNPFIHASVCFRRDAALAVGKYDPHFRITQDYDLWLKLLKTGPGDNLPQRLISYRVVDSSLSHQKAEATASEAMEANRRAFVQWGLESHATRSNLALVSQLRDGFVPGKRAEFWALHRELEKTRPAPACDRAEARCLLHWKAAGKLGASAAMAQEMSASLRAQPDLFFSLLRDRMMGPR</sequence>
<dbReference type="PANTHER" id="PTHR43685">
    <property type="entry name" value="GLYCOSYLTRANSFERASE"/>
    <property type="match status" value="1"/>
</dbReference>
<keyword evidence="6" id="KW-1185">Reference proteome</keyword>
<organism evidence="5 6">
    <name type="scientific">Terrimicrobium sacchariphilum</name>
    <dbReference type="NCBI Taxonomy" id="690879"/>
    <lineage>
        <taxon>Bacteria</taxon>
        <taxon>Pseudomonadati</taxon>
        <taxon>Verrucomicrobiota</taxon>
        <taxon>Terrimicrobiia</taxon>
        <taxon>Terrimicrobiales</taxon>
        <taxon>Terrimicrobiaceae</taxon>
        <taxon>Terrimicrobium</taxon>
    </lineage>
</organism>
<dbReference type="GO" id="GO:0016757">
    <property type="term" value="F:glycosyltransferase activity"/>
    <property type="evidence" value="ECO:0007669"/>
    <property type="project" value="UniProtKB-KW"/>
</dbReference>
<dbReference type="InterPro" id="IPR050834">
    <property type="entry name" value="Glycosyltransf_2"/>
</dbReference>
<dbReference type="SUPFAM" id="SSF53448">
    <property type="entry name" value="Nucleotide-diphospho-sugar transferases"/>
    <property type="match status" value="1"/>
</dbReference>
<protein>
    <submittedName>
        <fullName evidence="5">Glycosyl transferase family 2</fullName>
    </submittedName>
</protein>
<dbReference type="PANTHER" id="PTHR43685:SF5">
    <property type="entry name" value="GLYCOSYLTRANSFERASE EPSE-RELATED"/>
    <property type="match status" value="1"/>
</dbReference>
<comment type="caution">
    <text evidence="5">The sequence shown here is derived from an EMBL/GenBank/DDBJ whole genome shotgun (WGS) entry which is preliminary data.</text>
</comment>
<evidence type="ECO:0000259" key="4">
    <source>
        <dbReference type="Pfam" id="PF00535"/>
    </source>
</evidence>
<evidence type="ECO:0000313" key="5">
    <source>
        <dbReference type="EMBL" id="GAT32020.1"/>
    </source>
</evidence>
<accession>A0A146G2Y7</accession>
<proteinExistence type="inferred from homology"/>
<name>A0A146G2Y7_TERSA</name>
<dbReference type="Pfam" id="PF00535">
    <property type="entry name" value="Glycos_transf_2"/>
    <property type="match status" value="1"/>
</dbReference>
<evidence type="ECO:0000256" key="3">
    <source>
        <dbReference type="ARBA" id="ARBA00022679"/>
    </source>
</evidence>
<dbReference type="AlphaFoldDB" id="A0A146G2Y7"/>
<dbReference type="InterPro" id="IPR029044">
    <property type="entry name" value="Nucleotide-diphossugar_trans"/>
</dbReference>
<evidence type="ECO:0000256" key="1">
    <source>
        <dbReference type="ARBA" id="ARBA00006739"/>
    </source>
</evidence>
<gene>
    <name evidence="5" type="ORF">TSACC_2417</name>
</gene>
<keyword evidence="2" id="KW-0328">Glycosyltransferase</keyword>
<dbReference type="Gene3D" id="3.90.550.10">
    <property type="entry name" value="Spore Coat Polysaccharide Biosynthesis Protein SpsA, Chain A"/>
    <property type="match status" value="1"/>
</dbReference>
<comment type="similarity">
    <text evidence="1">Belongs to the glycosyltransferase 2 family.</text>
</comment>
<keyword evidence="3 5" id="KW-0808">Transferase</keyword>
<reference evidence="6" key="1">
    <citation type="journal article" date="2017" name="Genome Announc.">
        <title>Draft Genome Sequence of Terrimicrobium sacchariphilum NM-5T, a Facultative Anaerobic Soil Bacterium of the Class Spartobacteria.</title>
        <authorList>
            <person name="Qiu Y.L."/>
            <person name="Tourlousse D.M."/>
            <person name="Matsuura N."/>
            <person name="Ohashi A."/>
            <person name="Sekiguchi Y."/>
        </authorList>
    </citation>
    <scope>NUCLEOTIDE SEQUENCE [LARGE SCALE GENOMIC DNA]</scope>
    <source>
        <strain evidence="6">NM-5</strain>
    </source>
</reference>
<dbReference type="InParanoid" id="A0A146G2Y7"/>
<dbReference type="Proteomes" id="UP000076023">
    <property type="component" value="Unassembled WGS sequence"/>
</dbReference>
<evidence type="ECO:0000313" key="6">
    <source>
        <dbReference type="Proteomes" id="UP000076023"/>
    </source>
</evidence>
<evidence type="ECO:0000256" key="2">
    <source>
        <dbReference type="ARBA" id="ARBA00022676"/>
    </source>
</evidence>
<dbReference type="FunCoup" id="A0A146G2Y7">
    <property type="interactions" value="136"/>
</dbReference>